<dbReference type="PANTHER" id="PTHR24421:SF10">
    <property type="entry name" value="NITRATE_NITRITE SENSOR PROTEIN NARQ"/>
    <property type="match status" value="1"/>
</dbReference>
<dbReference type="EC" id="2.7.13.3" evidence="3"/>
<evidence type="ECO:0000256" key="8">
    <source>
        <dbReference type="ARBA" id="ARBA00022840"/>
    </source>
</evidence>
<feature type="transmembrane region" description="Helical" evidence="11">
    <location>
        <begin position="25"/>
        <end position="46"/>
    </location>
</feature>
<dbReference type="InterPro" id="IPR036890">
    <property type="entry name" value="HATPase_C_sf"/>
</dbReference>
<evidence type="ECO:0000256" key="4">
    <source>
        <dbReference type="ARBA" id="ARBA00022553"/>
    </source>
</evidence>
<dbReference type="SUPFAM" id="SSF158472">
    <property type="entry name" value="HAMP domain-like"/>
    <property type="match status" value="1"/>
</dbReference>
<dbReference type="SMART" id="SM00387">
    <property type="entry name" value="HATPase_c"/>
    <property type="match status" value="1"/>
</dbReference>
<dbReference type="InterPro" id="IPR011712">
    <property type="entry name" value="Sig_transdc_His_kin_sub3_dim/P"/>
</dbReference>
<keyword evidence="8" id="KW-0067">ATP-binding</keyword>
<accession>V5SFD9</accession>
<dbReference type="InterPro" id="IPR050482">
    <property type="entry name" value="Sensor_HK_TwoCompSys"/>
</dbReference>
<dbReference type="Pfam" id="PF02518">
    <property type="entry name" value="HATPase_c"/>
    <property type="match status" value="1"/>
</dbReference>
<dbReference type="Pfam" id="PF00672">
    <property type="entry name" value="HAMP"/>
    <property type="match status" value="1"/>
</dbReference>
<gene>
    <name evidence="14" type="ORF">W911_16170</name>
</gene>
<name>V5SFD9_9HYPH</name>
<dbReference type="InterPro" id="IPR005467">
    <property type="entry name" value="His_kinase_dom"/>
</dbReference>
<keyword evidence="5" id="KW-0808">Transferase</keyword>
<feature type="coiled-coil region" evidence="10">
    <location>
        <begin position="230"/>
        <end position="257"/>
    </location>
</feature>
<keyword evidence="6" id="KW-0547">Nucleotide-binding</keyword>
<sequence>MTKAGLRGFGNPFGPRQSESLSAALIRNISIVLILTLVLSGVLTYWHAATKVETEVDAALAIAERSVRKLVQEFAHDENPRLQLVRLVRVFDGNRHVRATLVEPEPIGARISSFAAPAEELPEWFYNLIARESKIVRIDMPEGLARFGAIELETEQRGEVGEVWDDFVMRLAILTFFCGLVSTLIYITIGRALEPLPALSAAFTRLGGGDYGVRVEEAGPTELARLCTGFNEMAARLSQMEMRNRDLNDQLATVQDEERADLARDLHDEVSPFLFSVDVDASTIRQMAEDPASPLAARADAIREAVAHMKKHVKSILGRLRPAVHLELGLSNAIETLVASWQLRNPDVTFNVDVTDRGCGQKLDTVIHGIVREAIANAFKHGKPTEIDVEVTRDVSDDVTVSIRDDGGGLQPGSLTSGFGLIAMRERVTALGGKVDIVNRKDRAGVAVDVRIPVRESYAAFDSSAEPEVAP</sequence>
<dbReference type="AlphaFoldDB" id="V5SFD9"/>
<dbReference type="Pfam" id="PF07730">
    <property type="entry name" value="HisKA_3"/>
    <property type="match status" value="1"/>
</dbReference>
<dbReference type="GO" id="GO:0000155">
    <property type="term" value="F:phosphorelay sensor kinase activity"/>
    <property type="evidence" value="ECO:0007669"/>
    <property type="project" value="InterPro"/>
</dbReference>
<keyword evidence="15" id="KW-1185">Reference proteome</keyword>
<evidence type="ECO:0000256" key="5">
    <source>
        <dbReference type="ARBA" id="ARBA00022679"/>
    </source>
</evidence>
<keyword evidence="11" id="KW-0472">Membrane</keyword>
<evidence type="ECO:0000256" key="11">
    <source>
        <dbReference type="SAM" id="Phobius"/>
    </source>
</evidence>
<evidence type="ECO:0000256" key="10">
    <source>
        <dbReference type="SAM" id="Coils"/>
    </source>
</evidence>
<feature type="domain" description="HAMP" evidence="13">
    <location>
        <begin position="190"/>
        <end position="242"/>
    </location>
</feature>
<dbReference type="CDD" id="cd16917">
    <property type="entry name" value="HATPase_UhpB-NarQ-NarX-like"/>
    <property type="match status" value="1"/>
</dbReference>
<dbReference type="GO" id="GO:0016020">
    <property type="term" value="C:membrane"/>
    <property type="evidence" value="ECO:0007669"/>
    <property type="project" value="UniProtKB-SubCell"/>
</dbReference>
<dbReference type="PATRIC" id="fig|1029756.8.peg.3371"/>
<evidence type="ECO:0000256" key="9">
    <source>
        <dbReference type="ARBA" id="ARBA00023012"/>
    </source>
</evidence>
<dbReference type="EMBL" id="CP006912">
    <property type="protein sequence ID" value="AHB49596.1"/>
    <property type="molecule type" value="Genomic_DNA"/>
</dbReference>
<evidence type="ECO:0000256" key="3">
    <source>
        <dbReference type="ARBA" id="ARBA00012438"/>
    </source>
</evidence>
<dbReference type="KEGG" id="hni:W911_16170"/>
<evidence type="ECO:0000259" key="13">
    <source>
        <dbReference type="PROSITE" id="PS50885"/>
    </source>
</evidence>
<dbReference type="CDD" id="cd06225">
    <property type="entry name" value="HAMP"/>
    <property type="match status" value="1"/>
</dbReference>
<evidence type="ECO:0000313" key="15">
    <source>
        <dbReference type="Proteomes" id="UP000018542"/>
    </source>
</evidence>
<keyword evidence="11" id="KW-0812">Transmembrane</keyword>
<keyword evidence="11" id="KW-1133">Transmembrane helix</keyword>
<evidence type="ECO:0000256" key="7">
    <source>
        <dbReference type="ARBA" id="ARBA00022777"/>
    </source>
</evidence>
<feature type="domain" description="Histidine kinase" evidence="12">
    <location>
        <begin position="370"/>
        <end position="456"/>
    </location>
</feature>
<dbReference type="Proteomes" id="UP000018542">
    <property type="component" value="Chromosome"/>
</dbReference>
<evidence type="ECO:0000313" key="14">
    <source>
        <dbReference type="EMBL" id="AHB49596.1"/>
    </source>
</evidence>
<comment type="catalytic activity">
    <reaction evidence="1">
        <text>ATP + protein L-histidine = ADP + protein N-phospho-L-histidine.</text>
        <dbReference type="EC" id="2.7.13.3"/>
    </reaction>
</comment>
<evidence type="ECO:0000259" key="12">
    <source>
        <dbReference type="PROSITE" id="PS50109"/>
    </source>
</evidence>
<dbReference type="SMART" id="SM00304">
    <property type="entry name" value="HAMP"/>
    <property type="match status" value="1"/>
</dbReference>
<dbReference type="RefSeq" id="WP_023788534.1">
    <property type="nucleotide sequence ID" value="NC_022997.1"/>
</dbReference>
<feature type="transmembrane region" description="Helical" evidence="11">
    <location>
        <begin position="167"/>
        <end position="189"/>
    </location>
</feature>
<dbReference type="GO" id="GO:0046983">
    <property type="term" value="F:protein dimerization activity"/>
    <property type="evidence" value="ECO:0007669"/>
    <property type="project" value="InterPro"/>
</dbReference>
<dbReference type="SUPFAM" id="SSF55874">
    <property type="entry name" value="ATPase domain of HSP90 chaperone/DNA topoisomerase II/histidine kinase"/>
    <property type="match status" value="1"/>
</dbReference>
<dbReference type="STRING" id="1029756.W911_16170"/>
<dbReference type="InterPro" id="IPR003660">
    <property type="entry name" value="HAMP_dom"/>
</dbReference>
<dbReference type="Gene3D" id="1.20.5.1930">
    <property type="match status" value="1"/>
</dbReference>
<reference evidence="14 15" key="1">
    <citation type="journal article" date="2014" name="Genome Announc.">
        <title>Complete Genome Sequence of Hyphomicrobium nitrativorans Strain NL23, a Denitrifying Bacterium Isolated from Biofilm of a Methanol-Fed Denitrification System Treating Seawater at the Montreal Biodome.</title>
        <authorList>
            <person name="Martineau C."/>
            <person name="Villeneuve C."/>
            <person name="Mauffrey F."/>
            <person name="Villemur R."/>
        </authorList>
    </citation>
    <scope>NUCLEOTIDE SEQUENCE [LARGE SCALE GENOMIC DNA]</scope>
    <source>
        <strain evidence="14">NL23</strain>
    </source>
</reference>
<dbReference type="InterPro" id="IPR003594">
    <property type="entry name" value="HATPase_dom"/>
</dbReference>
<evidence type="ECO:0000256" key="6">
    <source>
        <dbReference type="ARBA" id="ARBA00022741"/>
    </source>
</evidence>
<keyword evidence="4" id="KW-0597">Phosphoprotein</keyword>
<proteinExistence type="predicted"/>
<protein>
    <recommendedName>
        <fullName evidence="3">histidine kinase</fullName>
        <ecNumber evidence="3">2.7.13.3</ecNumber>
    </recommendedName>
</protein>
<evidence type="ECO:0000256" key="2">
    <source>
        <dbReference type="ARBA" id="ARBA00004370"/>
    </source>
</evidence>
<dbReference type="PROSITE" id="PS50109">
    <property type="entry name" value="HIS_KIN"/>
    <property type="match status" value="1"/>
</dbReference>
<organism evidence="14 15">
    <name type="scientific">Hyphomicrobium nitrativorans NL23</name>
    <dbReference type="NCBI Taxonomy" id="1029756"/>
    <lineage>
        <taxon>Bacteria</taxon>
        <taxon>Pseudomonadati</taxon>
        <taxon>Pseudomonadota</taxon>
        <taxon>Alphaproteobacteria</taxon>
        <taxon>Hyphomicrobiales</taxon>
        <taxon>Hyphomicrobiaceae</taxon>
        <taxon>Hyphomicrobium</taxon>
    </lineage>
</organism>
<dbReference type="HOGENOM" id="CLU_045360_0_0_5"/>
<evidence type="ECO:0000256" key="1">
    <source>
        <dbReference type="ARBA" id="ARBA00000085"/>
    </source>
</evidence>
<keyword evidence="7 14" id="KW-0418">Kinase</keyword>
<comment type="subcellular location">
    <subcellularLocation>
        <location evidence="2">Membrane</location>
    </subcellularLocation>
</comment>
<dbReference type="OrthoDB" id="9797605at2"/>
<keyword evidence="9" id="KW-0902">Two-component regulatory system</keyword>
<dbReference type="PANTHER" id="PTHR24421">
    <property type="entry name" value="NITRATE/NITRITE SENSOR PROTEIN NARX-RELATED"/>
    <property type="match status" value="1"/>
</dbReference>
<dbReference type="PROSITE" id="PS50885">
    <property type="entry name" value="HAMP"/>
    <property type="match status" value="1"/>
</dbReference>
<keyword evidence="10" id="KW-0175">Coiled coil</keyword>
<dbReference type="Gene3D" id="3.30.565.10">
    <property type="entry name" value="Histidine kinase-like ATPase, C-terminal domain"/>
    <property type="match status" value="1"/>
</dbReference>
<dbReference type="GO" id="GO:0005524">
    <property type="term" value="F:ATP binding"/>
    <property type="evidence" value="ECO:0007669"/>
    <property type="project" value="UniProtKB-KW"/>
</dbReference>